<feature type="domain" description="C2H2-type" evidence="10">
    <location>
        <begin position="1702"/>
        <end position="1730"/>
    </location>
</feature>
<dbReference type="InterPro" id="IPR003604">
    <property type="entry name" value="Matrin/U1-like-C_Znf_C2H2"/>
</dbReference>
<keyword evidence="2" id="KW-0479">Metal-binding</keyword>
<feature type="domain" description="C2H2-type" evidence="10">
    <location>
        <begin position="1733"/>
        <end position="1760"/>
    </location>
</feature>
<keyword evidence="7" id="KW-0539">Nucleus</keyword>
<feature type="domain" description="C2H2-type" evidence="10">
    <location>
        <begin position="627"/>
        <end position="655"/>
    </location>
</feature>
<evidence type="ECO:0000256" key="8">
    <source>
        <dbReference type="PROSITE-ProRule" id="PRU00042"/>
    </source>
</evidence>
<feature type="domain" description="C2H2-type" evidence="10">
    <location>
        <begin position="1330"/>
        <end position="1357"/>
    </location>
</feature>
<feature type="region of interest" description="Disordered" evidence="9">
    <location>
        <begin position="1749"/>
        <end position="1780"/>
    </location>
</feature>
<feature type="domain" description="C2H2-type" evidence="10">
    <location>
        <begin position="663"/>
        <end position="685"/>
    </location>
</feature>
<feature type="domain" description="C2H2-type" evidence="10">
    <location>
        <begin position="331"/>
        <end position="358"/>
    </location>
</feature>
<dbReference type="SMART" id="SM00355">
    <property type="entry name" value="ZnF_C2H2"/>
    <property type="match status" value="37"/>
</dbReference>
<evidence type="ECO:0000256" key="4">
    <source>
        <dbReference type="ARBA" id="ARBA00022771"/>
    </source>
</evidence>
<evidence type="ECO:0000313" key="12">
    <source>
        <dbReference type="Proteomes" id="UP001562425"/>
    </source>
</evidence>
<feature type="domain" description="C2H2-type" evidence="10">
    <location>
        <begin position="690"/>
        <end position="713"/>
    </location>
</feature>
<feature type="region of interest" description="Disordered" evidence="9">
    <location>
        <begin position="1601"/>
        <end position="1620"/>
    </location>
</feature>
<feature type="domain" description="C2H2-type" evidence="10">
    <location>
        <begin position="1125"/>
        <end position="1153"/>
    </location>
</feature>
<organism evidence="11 12">
    <name type="scientific">Culex pipiens pipiens</name>
    <name type="common">Northern house mosquito</name>
    <dbReference type="NCBI Taxonomy" id="38569"/>
    <lineage>
        <taxon>Eukaryota</taxon>
        <taxon>Metazoa</taxon>
        <taxon>Ecdysozoa</taxon>
        <taxon>Arthropoda</taxon>
        <taxon>Hexapoda</taxon>
        <taxon>Insecta</taxon>
        <taxon>Pterygota</taxon>
        <taxon>Neoptera</taxon>
        <taxon>Endopterygota</taxon>
        <taxon>Diptera</taxon>
        <taxon>Nematocera</taxon>
        <taxon>Culicoidea</taxon>
        <taxon>Culicidae</taxon>
        <taxon>Culicinae</taxon>
        <taxon>Culicini</taxon>
        <taxon>Culex</taxon>
        <taxon>Culex</taxon>
    </lineage>
</organism>
<accession>A0ABD1DJM9</accession>
<feature type="domain" description="C2H2-type" evidence="10">
    <location>
        <begin position="1440"/>
        <end position="1468"/>
    </location>
</feature>
<feature type="compositionally biased region" description="Basic and acidic residues" evidence="9">
    <location>
        <begin position="1601"/>
        <end position="1618"/>
    </location>
</feature>
<feature type="region of interest" description="Disordered" evidence="9">
    <location>
        <begin position="1669"/>
        <end position="1700"/>
    </location>
</feature>
<feature type="region of interest" description="Disordered" evidence="9">
    <location>
        <begin position="1"/>
        <end position="55"/>
    </location>
</feature>
<sequence>MSNTQKSENSKEKPEGSSFSYETVVKEELIIEHEDGPFGEPDSPEPDNSSEETAKIDRRRKFETLRCDDCDKTFTNNFTFYTHTLRHRNLKACKYFCEYCKQPFISGFALKKHERNFHAMHQDDDEPAKEKRSAKSFSPKVVVKRNEDGLFKCCECGKSFEQRCQYTRHLNSHAAKKLGKFQCEMCERCFGSRADLGNHKLTHEKNEAAMTDYTLAKQRPSIDVREEGGLFKCSECGSAFEQRFMCVRHIWRHNLQKPEFFVCGTCQKQFNKRSNLVRHEAMHEREKAEPPKPKKPPKFHCDKCQRPFWKRHNLNRHQLSHVRAHHKPSIFTCAICPKTFKERYLLANHERAHERSNEKVISEFPCQHCNKVFQVLYLYKRHLRKHGAVRFRCSVCPKSYKGRTTLKNHEQVVHNIVAPVADSPKPDPDDPNHCKECGKTLLTRKSFVDHMRRHKNLKEGVFKCIPCKRSFSKNYLLVLHENRFHNKTNVELDELVEIQCKLCNEVFRSQTPHSDLSRHQKEVHRVLKGTVRNVEGQFVPNQDFQPEAIVKEGQFVPNQDFQPEAIVKEELIIDDVFQPCEEVEDEELPQVDGPTEPQSFHCPVCDKSFTCNRKYYTHQRRHRDQAYTCITCKKSFKEKFELDRHVKQVHRERPKRAPPAMKFHCSECDKTFTLEKLYKNHMVRHGERIFKCTLCPKSFVLKCDLRKHEKSGHKVFNKEPTNCAKSALVDPALHCVECNKYFIQRDTYLNHVRRHRRRKEGAFRCEACQKVFTNNYEMTLHENGIQHKNNVNDPVKCDICQLIVSSRRKLGLHKKEFHLRSSSALNDNIKQETVIVPADMQHIGVKKEPDELPFNPTQYRSCIDSDFNFKKDQKTMAEQAATSSCYEVVVKEELIIEDELDLHDEGEHSIVHEELIIKDELDQPEEQEEETVEDLTPAESKVPLFACNICHEAFEHTYELARHIKAHKYESNQQKEFHSFEAAQTAHLQVPALSKDFSRKFNLTRHLKLNHNIQTPTVKVERVNQSEIDPTRYCEQCNQTFKTRQNCDNHKRKHKSVEEGRFKCIPCGKSFSNHFALVLHKKSAPHKKMVEPKKDVEFHCTVCDKVFQAKVQFTKHLKRHRPPNFHCSHCPKSFPVNCDLTRHLRLVHKVSSPDLGVSNDAKEDEPTSQSEILVKEEPEDGSSSLDEDEDLLAEMAQPCEEFPERCSPVPCEGVTVKEEPHKDDDTSNESVSRQIKLEPETVISEDTSCSFQFETVQKEELDIADDELFEEEECSESSSDDQDSAEEGFESHADFVLHQRWRKQLIVKKSAREPAQTKQPVKKTAKEQFFSCHKCDATFTSWKEYRVHLRMHQMQHIIAQGIYKCERCEMAFATRAGLTRHTERGTAEKCPEERAQVHLWIEKKAGAEDWECEECGKKFPVLDYFRKHQRMHDAIKNAKYRCDVCQKLFAEQRSLYRHVKSVHNKSQKKRDPNLPREAVDCPVCSKSVYKDGLKTHLRYHKYLTTERYKCDECSKVFSNKAGLAAHHLRTACAPPSNVVQLQDERKPYTCAECDKSFFKKTYLNTHIKRIHENKRQGVFQCGTCHNAFGSKSHLATHELTHAPREQRAPTARQEKPPEEPLNLVCSECGKGGFPTRKSVITHLKRVHENKSKGKYQCQTCQKIFGSRSNLQAHEQTHDPQQAEKRSTKKKNPPDDAAEQTNHVCTDCGKWLPNRKSLLTHRKRVHEHKRNGTFRCQTCSKVFGSRRNLVNHERSHAGKGRETSEEGDSDDLSGALLVSGV</sequence>
<keyword evidence="3" id="KW-0677">Repeat</keyword>
<dbReference type="GO" id="GO:0003677">
    <property type="term" value="F:DNA binding"/>
    <property type="evidence" value="ECO:0007669"/>
    <property type="project" value="UniProtKB-KW"/>
</dbReference>
<feature type="domain" description="C2H2-type" evidence="10">
    <location>
        <begin position="95"/>
        <end position="123"/>
    </location>
</feature>
<name>A0ABD1DJM9_CULPP</name>
<dbReference type="PANTHER" id="PTHR16515">
    <property type="entry name" value="PR DOMAIN ZINC FINGER PROTEIN"/>
    <property type="match status" value="1"/>
</dbReference>
<feature type="domain" description="C2H2-type" evidence="10">
    <location>
        <begin position="733"/>
        <end position="760"/>
    </location>
</feature>
<feature type="domain" description="C2H2-type" evidence="10">
    <location>
        <begin position="432"/>
        <end position="459"/>
    </location>
</feature>
<evidence type="ECO:0000256" key="6">
    <source>
        <dbReference type="ARBA" id="ARBA00023125"/>
    </source>
</evidence>
<feature type="domain" description="C2H2-type" evidence="10">
    <location>
        <begin position="1508"/>
        <end position="1535"/>
    </location>
</feature>
<dbReference type="PROSITE" id="PS00028">
    <property type="entry name" value="ZINC_FINGER_C2H2_1"/>
    <property type="match status" value="32"/>
</dbReference>
<keyword evidence="6" id="KW-0238">DNA-binding</keyword>
<dbReference type="SUPFAM" id="SSF57667">
    <property type="entry name" value="beta-beta-alpha zinc fingers"/>
    <property type="match status" value="17"/>
</dbReference>
<feature type="domain" description="C2H2-type" evidence="10">
    <location>
        <begin position="391"/>
        <end position="419"/>
    </location>
</feature>
<dbReference type="Gene3D" id="3.30.160.60">
    <property type="entry name" value="Classic Zinc Finger"/>
    <property type="match status" value="18"/>
</dbReference>
<dbReference type="GO" id="GO:0008270">
    <property type="term" value="F:zinc ion binding"/>
    <property type="evidence" value="ECO:0007669"/>
    <property type="project" value="UniProtKB-KW"/>
</dbReference>
<feature type="domain" description="C2H2-type" evidence="10">
    <location>
        <begin position="65"/>
        <end position="92"/>
    </location>
</feature>
<feature type="domain" description="C2H2-type" evidence="10">
    <location>
        <begin position="1579"/>
        <end position="1606"/>
    </location>
</feature>
<dbReference type="FunFam" id="3.30.160.60:FF:000100">
    <property type="entry name" value="Zinc finger 45-like"/>
    <property type="match status" value="1"/>
</dbReference>
<evidence type="ECO:0000256" key="5">
    <source>
        <dbReference type="ARBA" id="ARBA00022833"/>
    </source>
</evidence>
<feature type="domain" description="C2H2-type" evidence="10">
    <location>
        <begin position="261"/>
        <end position="288"/>
    </location>
</feature>
<feature type="domain" description="C2H2-type" evidence="10">
    <location>
        <begin position="151"/>
        <end position="178"/>
    </location>
</feature>
<feature type="domain" description="C2H2-type" evidence="10">
    <location>
        <begin position="945"/>
        <end position="972"/>
    </location>
</feature>
<feature type="domain" description="C2H2-type" evidence="10">
    <location>
        <begin position="1363"/>
        <end position="1390"/>
    </location>
</feature>
<keyword evidence="5" id="KW-0862">Zinc</keyword>
<comment type="subcellular location">
    <subcellularLocation>
        <location evidence="1">Nucleus</location>
    </subcellularLocation>
</comment>
<feature type="domain" description="C2H2-type" evidence="10">
    <location>
        <begin position="231"/>
        <end position="258"/>
    </location>
</feature>
<dbReference type="InterPro" id="IPR036236">
    <property type="entry name" value="Znf_C2H2_sf"/>
</dbReference>
<dbReference type="GO" id="GO:0005634">
    <property type="term" value="C:nucleus"/>
    <property type="evidence" value="ECO:0007669"/>
    <property type="project" value="UniProtKB-SubCell"/>
</dbReference>
<feature type="domain" description="C2H2-type" evidence="10">
    <location>
        <begin position="462"/>
        <end position="490"/>
    </location>
</feature>
<feature type="domain" description="C2H2-type" evidence="10">
    <location>
        <begin position="181"/>
        <end position="208"/>
    </location>
</feature>
<dbReference type="Proteomes" id="UP001562425">
    <property type="component" value="Unassembled WGS sequence"/>
</dbReference>
<feature type="compositionally biased region" description="Basic and acidic residues" evidence="9">
    <location>
        <begin position="24"/>
        <end position="36"/>
    </location>
</feature>
<comment type="caution">
    <text evidence="11">The sequence shown here is derived from an EMBL/GenBank/DDBJ whole genome shotgun (WGS) entry which is preliminary data.</text>
</comment>
<feature type="domain" description="C2H2-type" evidence="10">
    <location>
        <begin position="1062"/>
        <end position="1086"/>
    </location>
</feature>
<dbReference type="SMART" id="SM00451">
    <property type="entry name" value="ZnF_U1"/>
    <property type="match status" value="7"/>
</dbReference>
<evidence type="ECO:0000313" key="11">
    <source>
        <dbReference type="EMBL" id="KAL1399767.1"/>
    </source>
</evidence>
<feature type="region of interest" description="Disordered" evidence="9">
    <location>
        <begin position="1153"/>
        <end position="1186"/>
    </location>
</feature>
<keyword evidence="12" id="KW-1185">Reference proteome</keyword>
<feature type="domain" description="C2H2-type" evidence="10">
    <location>
        <begin position="1098"/>
        <end position="1120"/>
    </location>
</feature>
<feature type="compositionally biased region" description="Basic and acidic residues" evidence="9">
    <location>
        <begin position="1749"/>
        <end position="1763"/>
    </location>
</feature>
<dbReference type="PROSITE" id="PS50157">
    <property type="entry name" value="ZINC_FINGER_C2H2_2"/>
    <property type="match status" value="33"/>
</dbReference>
<evidence type="ECO:0000259" key="10">
    <source>
        <dbReference type="PROSITE" id="PS50157"/>
    </source>
</evidence>
<feature type="domain" description="C2H2-type" evidence="10">
    <location>
        <begin position="364"/>
        <end position="391"/>
    </location>
</feature>
<evidence type="ECO:0000256" key="3">
    <source>
        <dbReference type="ARBA" id="ARBA00022737"/>
    </source>
</evidence>
<feature type="domain" description="C2H2-type" evidence="10">
    <location>
        <begin position="1410"/>
        <end position="1437"/>
    </location>
</feature>
<feature type="domain" description="C2H2-type" evidence="10">
    <location>
        <begin position="1548"/>
        <end position="1576"/>
    </location>
</feature>
<dbReference type="Pfam" id="PF00096">
    <property type="entry name" value="zf-C2H2"/>
    <property type="match status" value="14"/>
</dbReference>
<protein>
    <recommendedName>
        <fullName evidence="10">C2H2-type domain-containing protein</fullName>
    </recommendedName>
</protein>
<feature type="domain" description="C2H2-type" evidence="10">
    <location>
        <begin position="600"/>
        <end position="627"/>
    </location>
</feature>
<evidence type="ECO:0000256" key="7">
    <source>
        <dbReference type="ARBA" id="ARBA00023242"/>
    </source>
</evidence>
<feature type="domain" description="C2H2-type" evidence="10">
    <location>
        <begin position="299"/>
        <end position="328"/>
    </location>
</feature>
<evidence type="ECO:0000256" key="9">
    <source>
        <dbReference type="SAM" id="MobiDB-lite"/>
    </source>
</evidence>
<dbReference type="InterPro" id="IPR013087">
    <property type="entry name" value="Znf_C2H2_type"/>
</dbReference>
<keyword evidence="4 8" id="KW-0863">Zinc-finger</keyword>
<evidence type="ECO:0000256" key="2">
    <source>
        <dbReference type="ARBA" id="ARBA00022723"/>
    </source>
</evidence>
<evidence type="ECO:0000256" key="1">
    <source>
        <dbReference type="ARBA" id="ARBA00004123"/>
    </source>
</evidence>
<feature type="compositionally biased region" description="Basic and acidic residues" evidence="9">
    <location>
        <begin position="1674"/>
        <end position="1685"/>
    </location>
</feature>
<dbReference type="EMBL" id="JBEHCU010005459">
    <property type="protein sequence ID" value="KAL1399767.1"/>
    <property type="molecule type" value="Genomic_DNA"/>
</dbReference>
<feature type="domain" description="C2H2-type" evidence="10">
    <location>
        <begin position="1032"/>
        <end position="1059"/>
    </location>
</feature>
<feature type="domain" description="C2H2-type" evidence="10">
    <location>
        <begin position="1655"/>
        <end position="1682"/>
    </location>
</feature>
<gene>
    <name evidence="11" type="ORF">pipiens_001166</name>
</gene>
<dbReference type="PANTHER" id="PTHR16515:SF2">
    <property type="entry name" value="PR DOMAIN ZINC FINGER PROTEIN 4"/>
    <property type="match status" value="1"/>
</dbReference>
<feature type="region of interest" description="Disordered" evidence="9">
    <location>
        <begin position="1269"/>
        <end position="1288"/>
    </location>
</feature>
<proteinExistence type="predicted"/>
<feature type="compositionally biased region" description="Acidic residues" evidence="9">
    <location>
        <begin position="1177"/>
        <end position="1186"/>
    </location>
</feature>
<dbReference type="InterPro" id="IPR050331">
    <property type="entry name" value="Zinc_finger"/>
</dbReference>
<reference evidence="11 12" key="1">
    <citation type="submission" date="2024-05" db="EMBL/GenBank/DDBJ databases">
        <title>Culex pipiens pipiens assembly and annotation.</title>
        <authorList>
            <person name="Alout H."/>
            <person name="Durand T."/>
        </authorList>
    </citation>
    <scope>NUCLEOTIDE SEQUENCE [LARGE SCALE GENOMIC DNA]</scope>
    <source>
        <strain evidence="11">HA-2024</strain>
        <tissue evidence="11">Whole body</tissue>
    </source>
</reference>
<feature type="domain" description="C2H2-type" evidence="10">
    <location>
        <begin position="763"/>
        <end position="792"/>
    </location>
</feature>